<organism evidence="1">
    <name type="scientific">Zooxanthella nutricula</name>
    <dbReference type="NCBI Taxonomy" id="1333877"/>
    <lineage>
        <taxon>Eukaryota</taxon>
        <taxon>Sar</taxon>
        <taxon>Alveolata</taxon>
        <taxon>Dinophyceae</taxon>
        <taxon>Peridiniales</taxon>
        <taxon>Peridiniales incertae sedis</taxon>
        <taxon>Zooxanthella</taxon>
    </lineage>
</organism>
<name>A0A7S2VPS0_9DINO</name>
<dbReference type="Pfam" id="PF03283">
    <property type="entry name" value="PAE"/>
    <property type="match status" value="1"/>
</dbReference>
<dbReference type="EMBL" id="HBGW01094934">
    <property type="protein sequence ID" value="CAD9642422.1"/>
    <property type="molecule type" value="Transcribed_RNA"/>
</dbReference>
<gene>
    <name evidence="1" type="ORF">BRAN1462_LOCUS60244</name>
</gene>
<reference evidence="1" key="1">
    <citation type="submission" date="2021-01" db="EMBL/GenBank/DDBJ databases">
        <authorList>
            <person name="Corre E."/>
            <person name="Pelletier E."/>
            <person name="Niang G."/>
            <person name="Scheremetjew M."/>
            <person name="Finn R."/>
            <person name="Kale V."/>
            <person name="Holt S."/>
            <person name="Cochrane G."/>
            <person name="Meng A."/>
            <person name="Brown T."/>
            <person name="Cohen L."/>
        </authorList>
    </citation>
    <scope>NUCLEOTIDE SEQUENCE</scope>
    <source>
        <strain evidence="1">RCC3387</strain>
    </source>
</reference>
<dbReference type="GO" id="GO:0016787">
    <property type="term" value="F:hydrolase activity"/>
    <property type="evidence" value="ECO:0007669"/>
    <property type="project" value="InterPro"/>
</dbReference>
<protein>
    <submittedName>
        <fullName evidence="1">Uncharacterized protein</fullName>
    </submittedName>
</protein>
<dbReference type="PANTHER" id="PTHR21562:SF67">
    <property type="entry name" value="PECTIN ACETYLESTERASE"/>
    <property type="match status" value="1"/>
</dbReference>
<proteinExistence type="predicted"/>
<sequence length="225" mass="24184">MVHLDYVRGMLAGGGLEAAAAGVEVVGLLDSPLWIDVPSFSGAVSLGDRCAGVYSYANISHAGDACTGAHPEEPWKCIMGQYRMPHVDTPYFLVASQYDSYQLTENVGHKPTTQAERAYAERFASQTLHAIESLRARWPSTARRQNAVFSWACYNHATTLSDRGFERDTCGGETIHAAVLQFLAPGAGPARQEWVDKCKGFACGPGCTGARGEDGLPQRVAAIFA</sequence>
<evidence type="ECO:0000313" key="1">
    <source>
        <dbReference type="EMBL" id="CAD9642422.1"/>
    </source>
</evidence>
<accession>A0A7S2VPS0</accession>
<dbReference type="PANTHER" id="PTHR21562">
    <property type="entry name" value="NOTUM-RELATED"/>
    <property type="match status" value="1"/>
</dbReference>
<dbReference type="InterPro" id="IPR004963">
    <property type="entry name" value="PAE/NOTUM"/>
</dbReference>
<dbReference type="AlphaFoldDB" id="A0A7S2VPS0"/>